<feature type="transmembrane region" description="Helical" evidence="6">
    <location>
        <begin position="106"/>
        <end position="125"/>
    </location>
</feature>
<dbReference type="Pfam" id="PF00892">
    <property type="entry name" value="EamA"/>
    <property type="match status" value="1"/>
</dbReference>
<dbReference type="AlphaFoldDB" id="A0A6D2JY37"/>
<comment type="caution">
    <text evidence="8">The sequence shown here is derived from an EMBL/GenBank/DDBJ whole genome shotgun (WGS) entry which is preliminary data.</text>
</comment>
<feature type="transmembrane region" description="Helical" evidence="6">
    <location>
        <begin position="182"/>
        <end position="202"/>
    </location>
</feature>
<reference evidence="8" key="1">
    <citation type="submission" date="2020-01" db="EMBL/GenBank/DDBJ databases">
        <authorList>
            <person name="Mishra B."/>
        </authorList>
    </citation>
    <scope>NUCLEOTIDE SEQUENCE [LARGE SCALE GENOMIC DNA]</scope>
</reference>
<evidence type="ECO:0000256" key="3">
    <source>
        <dbReference type="ARBA" id="ARBA00022692"/>
    </source>
</evidence>
<dbReference type="Proteomes" id="UP000467841">
    <property type="component" value="Unassembled WGS sequence"/>
</dbReference>
<comment type="similarity">
    <text evidence="2 6">Belongs to the drug/metabolite transporter (DMT) superfamily. Plant drug/metabolite exporter (P-DME) (TC 2.A.7.4) family.</text>
</comment>
<accession>A0A6D2JY37</accession>
<dbReference type="InterPro" id="IPR000620">
    <property type="entry name" value="EamA_dom"/>
</dbReference>
<dbReference type="SUPFAM" id="SSF103481">
    <property type="entry name" value="Multidrug resistance efflux transporter EmrE"/>
    <property type="match status" value="1"/>
</dbReference>
<organism evidence="8 9">
    <name type="scientific">Microthlaspi erraticum</name>
    <dbReference type="NCBI Taxonomy" id="1685480"/>
    <lineage>
        <taxon>Eukaryota</taxon>
        <taxon>Viridiplantae</taxon>
        <taxon>Streptophyta</taxon>
        <taxon>Embryophyta</taxon>
        <taxon>Tracheophyta</taxon>
        <taxon>Spermatophyta</taxon>
        <taxon>Magnoliopsida</taxon>
        <taxon>eudicotyledons</taxon>
        <taxon>Gunneridae</taxon>
        <taxon>Pentapetalae</taxon>
        <taxon>rosids</taxon>
        <taxon>malvids</taxon>
        <taxon>Brassicales</taxon>
        <taxon>Brassicaceae</taxon>
        <taxon>Coluteocarpeae</taxon>
        <taxon>Microthlaspi</taxon>
    </lineage>
</organism>
<keyword evidence="5 6" id="KW-0472">Membrane</keyword>
<evidence type="ECO:0000256" key="2">
    <source>
        <dbReference type="ARBA" id="ARBA00007635"/>
    </source>
</evidence>
<evidence type="ECO:0000256" key="4">
    <source>
        <dbReference type="ARBA" id="ARBA00022989"/>
    </source>
</evidence>
<keyword evidence="3 6" id="KW-0812">Transmembrane</keyword>
<keyword evidence="9" id="KW-1185">Reference proteome</keyword>
<feature type="transmembrane region" description="Helical" evidence="6">
    <location>
        <begin position="214"/>
        <end position="235"/>
    </location>
</feature>
<dbReference type="PANTHER" id="PTHR31218">
    <property type="entry name" value="WAT1-RELATED PROTEIN"/>
    <property type="match status" value="1"/>
</dbReference>
<evidence type="ECO:0000313" key="9">
    <source>
        <dbReference type="Proteomes" id="UP000467841"/>
    </source>
</evidence>
<sequence length="359" mass="38578">MKRKTLEEVGLVGGLVGSQVIYAGNSELLSHLLSLGVDPLLISIFSTFVSFLLITPLALLFERKLWPRSISFKLKTKLVLVSLVGVTLFQWLFLEGIKKTSASMATAMPNLAPAFIFVTAWAVGMEKVKLSCMYSRVKMGGTVLCVMGAFIMSLMHSTTSTSGSVKKSMPIVSDDVVLDKDKVFGCLYLLLAICCLSSSVVLQASILDEFPAPVSMFSMVFFIGGIGTTALQYALNGNMEIGSASVIGFGYLVGYAILGGLVAGGGLSFNAWVIKKKGPVIVSLFSPIATVVCVAVSAFSTAESFNFGSFAGMALMFGGLYFVLWAKGKEECREGDEQKENEEESVLITEFDIEKPLLR</sequence>
<evidence type="ECO:0000256" key="1">
    <source>
        <dbReference type="ARBA" id="ARBA00004141"/>
    </source>
</evidence>
<feature type="transmembrane region" description="Helical" evidence="6">
    <location>
        <begin position="305"/>
        <end position="324"/>
    </location>
</feature>
<dbReference type="EMBL" id="CACVBM020001307">
    <property type="protein sequence ID" value="CAA7044711.1"/>
    <property type="molecule type" value="Genomic_DNA"/>
</dbReference>
<feature type="transmembrane region" description="Helical" evidence="6">
    <location>
        <begin position="39"/>
        <end position="62"/>
    </location>
</feature>
<name>A0A6D2JY37_9BRAS</name>
<evidence type="ECO:0000256" key="6">
    <source>
        <dbReference type="RuleBase" id="RU363077"/>
    </source>
</evidence>
<evidence type="ECO:0000259" key="7">
    <source>
        <dbReference type="Pfam" id="PF00892"/>
    </source>
</evidence>
<dbReference type="GO" id="GO:0022857">
    <property type="term" value="F:transmembrane transporter activity"/>
    <property type="evidence" value="ECO:0007669"/>
    <property type="project" value="InterPro"/>
</dbReference>
<feature type="transmembrane region" description="Helical" evidence="6">
    <location>
        <begin position="247"/>
        <end position="273"/>
    </location>
</feature>
<keyword evidence="4 6" id="KW-1133">Transmembrane helix</keyword>
<feature type="transmembrane region" description="Helical" evidence="6">
    <location>
        <begin position="137"/>
        <end position="155"/>
    </location>
</feature>
<feature type="transmembrane region" description="Helical" evidence="6">
    <location>
        <begin position="74"/>
        <end position="94"/>
    </location>
</feature>
<gene>
    <name evidence="8" type="ORF">MERR_LOCUS31946</name>
</gene>
<protein>
    <recommendedName>
        <fullName evidence="6">WAT1-related protein</fullName>
    </recommendedName>
</protein>
<feature type="domain" description="EamA" evidence="7">
    <location>
        <begin position="17"/>
        <end position="153"/>
    </location>
</feature>
<dbReference type="InterPro" id="IPR030184">
    <property type="entry name" value="WAT1-related"/>
</dbReference>
<evidence type="ECO:0000256" key="5">
    <source>
        <dbReference type="ARBA" id="ARBA00023136"/>
    </source>
</evidence>
<feature type="transmembrane region" description="Helical" evidence="6">
    <location>
        <begin position="280"/>
        <end position="299"/>
    </location>
</feature>
<dbReference type="GO" id="GO:0016020">
    <property type="term" value="C:membrane"/>
    <property type="evidence" value="ECO:0007669"/>
    <property type="project" value="UniProtKB-SubCell"/>
</dbReference>
<evidence type="ECO:0000313" key="8">
    <source>
        <dbReference type="EMBL" id="CAA7044711.1"/>
    </source>
</evidence>
<comment type="subcellular location">
    <subcellularLocation>
        <location evidence="1 6">Membrane</location>
        <topology evidence="1 6">Multi-pass membrane protein</topology>
    </subcellularLocation>
</comment>
<proteinExistence type="inferred from homology"/>
<dbReference type="OrthoDB" id="642067at2759"/>
<dbReference type="InterPro" id="IPR037185">
    <property type="entry name" value="EmrE-like"/>
</dbReference>